<dbReference type="AlphaFoldDB" id="A0A8X6PGJ1"/>
<keyword evidence="1" id="KW-0472">Membrane</keyword>
<comment type="caution">
    <text evidence="2">The sequence shown here is derived from an EMBL/GenBank/DDBJ whole genome shotgun (WGS) entry which is preliminary data.</text>
</comment>
<sequence>MHAKIIAKTFLLTWMWCLVRLLIFNTYEIVMLLPIIIILDKIITPSRKKTSVNNTRPQAIGMATQEDREEKKKKIIVNKGKEEIELDEMISKLMNYEKKKALYKGRKTF</sequence>
<evidence type="ECO:0000313" key="3">
    <source>
        <dbReference type="Proteomes" id="UP000887013"/>
    </source>
</evidence>
<evidence type="ECO:0000256" key="1">
    <source>
        <dbReference type="SAM" id="Phobius"/>
    </source>
</evidence>
<dbReference type="EMBL" id="BMAW01068199">
    <property type="protein sequence ID" value="GFT63272.1"/>
    <property type="molecule type" value="Genomic_DNA"/>
</dbReference>
<reference evidence="2" key="1">
    <citation type="submission" date="2020-08" db="EMBL/GenBank/DDBJ databases">
        <title>Multicomponent nature underlies the extraordinary mechanical properties of spider dragline silk.</title>
        <authorList>
            <person name="Kono N."/>
            <person name="Nakamura H."/>
            <person name="Mori M."/>
            <person name="Yoshida Y."/>
            <person name="Ohtoshi R."/>
            <person name="Malay A.D."/>
            <person name="Moran D.A.P."/>
            <person name="Tomita M."/>
            <person name="Numata K."/>
            <person name="Arakawa K."/>
        </authorList>
    </citation>
    <scope>NUCLEOTIDE SEQUENCE</scope>
</reference>
<accession>A0A8X6PGJ1</accession>
<name>A0A8X6PGJ1_NEPPI</name>
<keyword evidence="1" id="KW-0812">Transmembrane</keyword>
<dbReference type="Proteomes" id="UP000887013">
    <property type="component" value="Unassembled WGS sequence"/>
</dbReference>
<protein>
    <submittedName>
        <fullName evidence="2">Uncharacterized protein</fullName>
    </submittedName>
</protein>
<keyword evidence="3" id="KW-1185">Reference proteome</keyword>
<keyword evidence="1" id="KW-1133">Transmembrane helix</keyword>
<gene>
    <name evidence="2" type="ORF">NPIL_156081</name>
</gene>
<proteinExistence type="predicted"/>
<evidence type="ECO:0000313" key="2">
    <source>
        <dbReference type="EMBL" id="GFT63272.1"/>
    </source>
</evidence>
<organism evidence="2 3">
    <name type="scientific">Nephila pilipes</name>
    <name type="common">Giant wood spider</name>
    <name type="synonym">Nephila maculata</name>
    <dbReference type="NCBI Taxonomy" id="299642"/>
    <lineage>
        <taxon>Eukaryota</taxon>
        <taxon>Metazoa</taxon>
        <taxon>Ecdysozoa</taxon>
        <taxon>Arthropoda</taxon>
        <taxon>Chelicerata</taxon>
        <taxon>Arachnida</taxon>
        <taxon>Araneae</taxon>
        <taxon>Araneomorphae</taxon>
        <taxon>Entelegynae</taxon>
        <taxon>Araneoidea</taxon>
        <taxon>Nephilidae</taxon>
        <taxon>Nephila</taxon>
    </lineage>
</organism>
<feature type="transmembrane region" description="Helical" evidence="1">
    <location>
        <begin position="12"/>
        <end position="39"/>
    </location>
</feature>